<dbReference type="InterPro" id="IPR009737">
    <property type="entry name" value="Aim32/Apd1-like"/>
</dbReference>
<dbReference type="EMBL" id="CP035758">
    <property type="protein sequence ID" value="QBD74856.1"/>
    <property type="molecule type" value="Genomic_DNA"/>
</dbReference>
<dbReference type="KEGG" id="kbs:EPA93_02140"/>
<dbReference type="Proteomes" id="UP000290365">
    <property type="component" value="Chromosome"/>
</dbReference>
<name>A0A4P6JJN0_KTERU</name>
<evidence type="ECO:0000313" key="2">
    <source>
        <dbReference type="Proteomes" id="UP000290365"/>
    </source>
</evidence>
<dbReference type="Pfam" id="PF06999">
    <property type="entry name" value="Suc_Fer-like"/>
    <property type="match status" value="1"/>
</dbReference>
<dbReference type="OrthoDB" id="3399139at2"/>
<dbReference type="RefSeq" id="WP_129885455.1">
    <property type="nucleotide sequence ID" value="NZ_CP035758.1"/>
</dbReference>
<evidence type="ECO:0000313" key="1">
    <source>
        <dbReference type="EMBL" id="QBD74856.1"/>
    </source>
</evidence>
<protein>
    <recommendedName>
        <fullName evidence="3">Sucrase ferredoxin</fullName>
    </recommendedName>
</protein>
<keyword evidence="2" id="KW-1185">Reference proteome</keyword>
<dbReference type="AlphaFoldDB" id="A0A4P6JJN0"/>
<reference evidence="1 2" key="1">
    <citation type="submission" date="2019-01" db="EMBL/GenBank/DDBJ databases">
        <title>Ktedonosporobacter rubrisoli SCAWS-G2.</title>
        <authorList>
            <person name="Huang Y."/>
            <person name="Yan B."/>
        </authorList>
    </citation>
    <scope>NUCLEOTIDE SEQUENCE [LARGE SCALE GENOMIC DNA]</scope>
    <source>
        <strain evidence="1 2">SCAWS-G2</strain>
    </source>
</reference>
<proteinExistence type="predicted"/>
<accession>A0A4P6JJN0</accession>
<gene>
    <name evidence="1" type="ORF">EPA93_02140</name>
</gene>
<evidence type="ECO:0008006" key="3">
    <source>
        <dbReference type="Google" id="ProtNLM"/>
    </source>
</evidence>
<sequence>MTDTQFCAKISREREDPIIGQAAYAKAWLLIEYNGPWEWGAVLDNQLPEAVKAWLSAIIYSYATTHTVALFIRHDMRPLAKIRCFVAITREAQEALYRFELSSYEELLKLDLDALRAGDPAYNTYLSPEPIYLVCTNGKHDKCCAKFGMPIYQEASRLVGEQAWHCTHMGGDQYAANLLCLPRGLYYSRVSVPEVTSIIEADGHREIYLPKARGRTCYQPAVQAAEYYLRQQTGNLHLDAFSLLATHSAETNVETVHLQATEDGTIHTLTIQHEIRELSSSQPCSCRNEAKNTRYEFRLLSYASSSAACSISP</sequence>
<organism evidence="1 2">
    <name type="scientific">Ktedonosporobacter rubrisoli</name>
    <dbReference type="NCBI Taxonomy" id="2509675"/>
    <lineage>
        <taxon>Bacteria</taxon>
        <taxon>Bacillati</taxon>
        <taxon>Chloroflexota</taxon>
        <taxon>Ktedonobacteria</taxon>
        <taxon>Ktedonobacterales</taxon>
        <taxon>Ktedonosporobacteraceae</taxon>
        <taxon>Ktedonosporobacter</taxon>
    </lineage>
</organism>